<evidence type="ECO:0008006" key="5">
    <source>
        <dbReference type="Google" id="ProtNLM"/>
    </source>
</evidence>
<evidence type="ECO:0000256" key="2">
    <source>
        <dbReference type="SAM" id="SignalP"/>
    </source>
</evidence>
<dbReference type="RefSeq" id="XP_056086310.1">
    <property type="nucleotide sequence ID" value="XM_056231393.1"/>
</dbReference>
<proteinExistence type="predicted"/>
<protein>
    <recommendedName>
        <fullName evidence="5">TOS6-like protein</fullName>
    </recommendedName>
</protein>
<dbReference type="AlphaFoldDB" id="A0AA35JBZ8"/>
<sequence length="89" mass="8797">MQVKNVVAILATVTAIQAQAGIDTNATTPNATQPNATQPNATQPNVTQPNTTLPTASVTTTVSIGDAVVNSMAAGVFGAAVAAGVAFLF</sequence>
<dbReference type="GeneID" id="80922610"/>
<keyword evidence="2" id="KW-0732">Signal</keyword>
<feature type="region of interest" description="Disordered" evidence="1">
    <location>
        <begin position="22"/>
        <end position="54"/>
    </location>
</feature>
<organism evidence="3 4">
    <name type="scientific">Saccharomyces kudriavzevii (strain ATCC MYA-4449 / AS 2.2408 / CBS 8840 / NBRC 1802 / NCYC 2889)</name>
    <name type="common">Yeast</name>
    <dbReference type="NCBI Taxonomy" id="226230"/>
    <lineage>
        <taxon>Eukaryota</taxon>
        <taxon>Fungi</taxon>
        <taxon>Dikarya</taxon>
        <taxon>Ascomycota</taxon>
        <taxon>Saccharomycotina</taxon>
        <taxon>Saccharomycetes</taxon>
        <taxon>Saccharomycetales</taxon>
        <taxon>Saccharomycetaceae</taxon>
        <taxon>Saccharomyces</taxon>
    </lineage>
</organism>
<dbReference type="Proteomes" id="UP001162087">
    <property type="component" value="Chromosome 3"/>
</dbReference>
<keyword evidence="4" id="KW-1185">Reference proteome</keyword>
<feature type="chain" id="PRO_5041202167" description="TOS6-like protein" evidence="2">
    <location>
        <begin position="19"/>
        <end position="89"/>
    </location>
</feature>
<accession>A0AA35JBZ8</accession>
<name>A0AA35JBZ8_SACK1</name>
<evidence type="ECO:0000256" key="1">
    <source>
        <dbReference type="SAM" id="MobiDB-lite"/>
    </source>
</evidence>
<feature type="compositionally biased region" description="Low complexity" evidence="1">
    <location>
        <begin position="24"/>
        <end position="54"/>
    </location>
</feature>
<dbReference type="EMBL" id="OX365898">
    <property type="protein sequence ID" value="CAI4056401.1"/>
    <property type="molecule type" value="Genomic_DNA"/>
</dbReference>
<feature type="signal peptide" evidence="2">
    <location>
        <begin position="1"/>
        <end position="18"/>
    </location>
</feature>
<evidence type="ECO:0000313" key="4">
    <source>
        <dbReference type="Proteomes" id="UP001162087"/>
    </source>
</evidence>
<reference evidence="3" key="1">
    <citation type="submission" date="2022-10" db="EMBL/GenBank/DDBJ databases">
        <authorList>
            <person name="Byrne P K."/>
        </authorList>
    </citation>
    <scope>NUCLEOTIDE SEQUENCE</scope>
    <source>
        <strain evidence="3">IFO1802</strain>
    </source>
</reference>
<gene>
    <name evidence="3" type="primary">SKDI03G0240</name>
    <name evidence="3" type="ORF">SKDI_03G0240</name>
</gene>
<evidence type="ECO:0000313" key="3">
    <source>
        <dbReference type="EMBL" id="CAI4056401.1"/>
    </source>
</evidence>